<gene>
    <name evidence="1" type="ORF">CHR90_09975</name>
</gene>
<proteinExistence type="predicted"/>
<dbReference type="Gene3D" id="3.30.429.10">
    <property type="entry name" value="Macrophage Migration Inhibitory Factor"/>
    <property type="match status" value="1"/>
</dbReference>
<dbReference type="InterPro" id="IPR014347">
    <property type="entry name" value="Tautomerase/MIF_sf"/>
</dbReference>
<dbReference type="InterPro" id="IPR037479">
    <property type="entry name" value="Tauto_MSAD"/>
</dbReference>
<evidence type="ECO:0000313" key="1">
    <source>
        <dbReference type="EMBL" id="OYQ18593.1"/>
    </source>
</evidence>
<comment type="caution">
    <text evidence="1">The sequence shown here is derived from an EMBL/GenBank/DDBJ whole genome shotgun (WGS) entry which is preliminary data.</text>
</comment>
<dbReference type="SUPFAM" id="SSF55331">
    <property type="entry name" value="Tautomerase/MIF"/>
    <property type="match status" value="1"/>
</dbReference>
<accession>A0A255XNN3</accession>
<dbReference type="PANTHER" id="PTHR38460:SF1">
    <property type="entry name" value="TAUTOMERASE YOLI-RELATED"/>
    <property type="match status" value="1"/>
</dbReference>
<sequence length="124" mass="13410">MPLVRLDLPQSLADQARPIADAVHTALVSAIGIPADDRFQVIALHAPEHLIIDAQYLGIPRSGRALIVQIYLRKGRSVELKKALYAAIAANLTALGLRAEDVLVSLSENDLPDWSFGLGLAQYC</sequence>
<evidence type="ECO:0000313" key="2">
    <source>
        <dbReference type="Proteomes" id="UP000216361"/>
    </source>
</evidence>
<protein>
    <recommendedName>
        <fullName evidence="3">Tautomerase family protein</fullName>
    </recommendedName>
</protein>
<reference evidence="1 2" key="1">
    <citation type="submission" date="2017-07" db="EMBL/GenBank/DDBJ databases">
        <title>Elstera cyanobacteriorum sp. nov., a novel bacterium isolated from cyanobacterial aggregates in a eutrophic lake.</title>
        <authorList>
            <person name="Cai H."/>
        </authorList>
    </citation>
    <scope>NUCLEOTIDE SEQUENCE [LARGE SCALE GENOMIC DNA]</scope>
    <source>
        <strain evidence="1 2">TH019</strain>
    </source>
</reference>
<dbReference type="Proteomes" id="UP000216361">
    <property type="component" value="Unassembled WGS sequence"/>
</dbReference>
<dbReference type="RefSeq" id="WP_094408856.1">
    <property type="nucleotide sequence ID" value="NZ_BMJZ01000001.1"/>
</dbReference>
<dbReference type="OrthoDB" id="9804765at2"/>
<organism evidence="1 2">
    <name type="scientific">Elstera cyanobacteriorum</name>
    <dbReference type="NCBI Taxonomy" id="2022747"/>
    <lineage>
        <taxon>Bacteria</taxon>
        <taxon>Pseudomonadati</taxon>
        <taxon>Pseudomonadota</taxon>
        <taxon>Alphaproteobacteria</taxon>
        <taxon>Rhodospirillales</taxon>
        <taxon>Rhodospirillaceae</taxon>
        <taxon>Elstera</taxon>
    </lineage>
</organism>
<dbReference type="EMBL" id="NOXS01000032">
    <property type="protein sequence ID" value="OYQ18593.1"/>
    <property type="molecule type" value="Genomic_DNA"/>
</dbReference>
<keyword evidence="2" id="KW-1185">Reference proteome</keyword>
<dbReference type="AlphaFoldDB" id="A0A255XNN3"/>
<name>A0A255XNN3_9PROT</name>
<dbReference type="PANTHER" id="PTHR38460">
    <property type="entry name" value="TAUTOMERASE YOLI-RELATED"/>
    <property type="match status" value="1"/>
</dbReference>
<dbReference type="Pfam" id="PF14552">
    <property type="entry name" value="Tautomerase_2"/>
    <property type="match status" value="1"/>
</dbReference>
<evidence type="ECO:0008006" key="3">
    <source>
        <dbReference type="Google" id="ProtNLM"/>
    </source>
</evidence>